<dbReference type="CDD" id="cd20339">
    <property type="entry name" value="BRcat_RBR_RNF216"/>
    <property type="match status" value="1"/>
</dbReference>
<evidence type="ECO:0000313" key="12">
    <source>
        <dbReference type="Xenbase" id="XB-GENE-1014321"/>
    </source>
</evidence>
<evidence type="ECO:0000256" key="3">
    <source>
        <dbReference type="ARBA" id="ARBA00022723"/>
    </source>
</evidence>
<feature type="compositionally biased region" description="Basic and acidic residues" evidence="8">
    <location>
        <begin position="249"/>
        <end position="263"/>
    </location>
</feature>
<dbReference type="AGR" id="Xenbase:XB-GENE-1014321"/>
<comment type="pathway">
    <text evidence="1">Protein modification; protein ubiquitination.</text>
</comment>
<dbReference type="GO" id="GO:0016740">
    <property type="term" value="F:transferase activity"/>
    <property type="evidence" value="ECO:0007669"/>
    <property type="project" value="UniProtKB-KW"/>
</dbReference>
<sequence>MESQDEMAGINPLCHRGKDWDTHRNDAPVTISDDSDEDLSFVLCKPAQDYEEDEDDDDDDDVVILEERQLNHRPDLIRPAAAWHSGNPSVSGSRRPLCRKSLHEQHSRSNGKAEFKEEIDRDIVDGTLLSNRVLDSEEDLYITPTKSVCDSSGPSINKETICHKSVGKHVEPVPGIVLPSVLKNSLSEHPFHQSSLQKGFTINCHAPVQKLVMNNDVQDDFLGPAFPRTHLVEDEIPGPLSPPMAHPSDAPEKENHTASDLPKRATGPTELNPGNLPDQGAAGLDYELISDLIKETEARFPDVKQEYVKELILSKQCYDLNVICNTLLEDPDYPKRDGLAVLNKSSRLLTSHADPKVTMVDYFNFSQLAPLDQRCLIQASDLLMADFKMLSSQDIKWALHELKGHYAITRKAFSDAIKQWRELSPDPGGKRKKRKEMNQFSYIDFIFEQAPPLRPSSLSRSLHRGPGNVTIEKRMYFLENKRRHYKTYDKNSLLPAVREELEFFERKMKEMAEHEDFLLALQVNEEQYEQDGQMIECRCCYGSFAFEELTQCADGHLFCKECLIKYAQEAAFGSGQPKLICMEGTCPCEFPTSEVEKVLPENILQKYYERKAEEDISAACADQLVRCPSCSFPALLDKDVDRFSCPNPHCRKETCKKCQKLWKEHVNLTCEELAESDDVNYRTFIEEKMTAACVRKCHICATELIKAEGCNRLSCRCGAQICYLCRAPINGYDHFCQHPHSPGAPCRECTRCSLWTDPSQDDERLILEIQRDAENEQRSRKGEKAVKRIGPPIQKNPSKSSRIETVPRERPLNQPLIPQFPLMHPAFPLPPVQPMYNNFQLNLGAQHAPYVPPLANIRLNYNVHPIDMDLEPHLPMHFGPQPRREL</sequence>
<evidence type="ECO:0000256" key="1">
    <source>
        <dbReference type="ARBA" id="ARBA00004906"/>
    </source>
</evidence>
<feature type="compositionally biased region" description="Basic and acidic residues" evidence="8">
    <location>
        <begin position="773"/>
        <end position="786"/>
    </location>
</feature>
<dbReference type="InterPro" id="IPR047545">
    <property type="entry name" value="BRcat_RBR_RNF216"/>
</dbReference>
<dbReference type="InterPro" id="IPR058758">
    <property type="entry name" value="UBA_RNF216"/>
</dbReference>
<feature type="region of interest" description="Disordered" evidence="8">
    <location>
        <begin position="1"/>
        <end position="37"/>
    </location>
</feature>
<dbReference type="InterPro" id="IPR044066">
    <property type="entry name" value="TRIAD_supradom"/>
</dbReference>
<proteinExistence type="predicted"/>
<dbReference type="OrthoDB" id="10009520at2759"/>
<dbReference type="GO" id="GO:0008270">
    <property type="term" value="F:zinc ion binding"/>
    <property type="evidence" value="ECO:0007669"/>
    <property type="project" value="UniProtKB-KW"/>
</dbReference>
<evidence type="ECO:0000259" key="9">
    <source>
        <dbReference type="PROSITE" id="PS51873"/>
    </source>
</evidence>
<dbReference type="CDD" id="cd20353">
    <property type="entry name" value="Rcat_RBR_RNF216"/>
    <property type="match status" value="1"/>
</dbReference>
<keyword evidence="2" id="KW-0808">Transferase</keyword>
<evidence type="ECO:0000256" key="4">
    <source>
        <dbReference type="ARBA" id="ARBA00022737"/>
    </source>
</evidence>
<keyword evidence="5" id="KW-0863">Zinc-finger</keyword>
<reference evidence="11" key="1">
    <citation type="submission" date="2025-08" db="UniProtKB">
        <authorList>
            <consortium name="RefSeq"/>
        </authorList>
    </citation>
    <scope>IDENTIFICATION</scope>
    <source>
        <strain evidence="11">Nigerian</strain>
        <tissue evidence="11">Liver and blood</tissue>
    </source>
</reference>
<evidence type="ECO:0000313" key="10">
    <source>
        <dbReference type="Proteomes" id="UP000008143"/>
    </source>
</evidence>
<dbReference type="PANTHER" id="PTHR22770">
    <property type="entry name" value="UBIQUITIN CONJUGATING ENZYME 7 INTERACTING PROTEIN-RELATED"/>
    <property type="match status" value="1"/>
</dbReference>
<feature type="region of interest" description="Disordered" evidence="8">
    <location>
        <begin position="232"/>
        <end position="279"/>
    </location>
</feature>
<dbReference type="Xenbase" id="XB-GENE-1014321">
    <property type="gene designation" value="rnf216"/>
</dbReference>
<keyword evidence="10" id="KW-1185">Reference proteome</keyword>
<dbReference type="InterPro" id="IPR047544">
    <property type="entry name" value="RING-HC_RBR_RNF216"/>
</dbReference>
<feature type="region of interest" description="Disordered" evidence="8">
    <location>
        <begin position="773"/>
        <end position="806"/>
    </location>
</feature>
<evidence type="ECO:0000256" key="2">
    <source>
        <dbReference type="ARBA" id="ARBA00022679"/>
    </source>
</evidence>
<protein>
    <submittedName>
        <fullName evidence="11">E3 ubiquitin-protein ligase RNF216 isoform X1</fullName>
    </submittedName>
</protein>
<dbReference type="Pfam" id="PF26200">
    <property type="entry name" value="Rcat_RNF216"/>
    <property type="match status" value="1"/>
</dbReference>
<dbReference type="SUPFAM" id="SSF57850">
    <property type="entry name" value="RING/U-box"/>
    <property type="match status" value="3"/>
</dbReference>
<evidence type="ECO:0000313" key="11">
    <source>
        <dbReference type="RefSeq" id="XP_012825892.2"/>
    </source>
</evidence>
<organism evidence="10 11">
    <name type="scientific">Xenopus tropicalis</name>
    <name type="common">Western clawed frog</name>
    <name type="synonym">Silurana tropicalis</name>
    <dbReference type="NCBI Taxonomy" id="8364"/>
    <lineage>
        <taxon>Eukaryota</taxon>
        <taxon>Metazoa</taxon>
        <taxon>Chordata</taxon>
        <taxon>Craniata</taxon>
        <taxon>Vertebrata</taxon>
        <taxon>Euteleostomi</taxon>
        <taxon>Amphibia</taxon>
        <taxon>Batrachia</taxon>
        <taxon>Anura</taxon>
        <taxon>Pipoidea</taxon>
        <taxon>Pipidae</taxon>
        <taxon>Xenopodinae</taxon>
        <taxon>Xenopus</taxon>
        <taxon>Silurana</taxon>
    </lineage>
</organism>
<accession>A0A8J0SY29</accession>
<dbReference type="CDD" id="cd16630">
    <property type="entry name" value="RING-HC_RBR_RNF216"/>
    <property type="match status" value="1"/>
</dbReference>
<dbReference type="PANTHER" id="PTHR22770:SF47">
    <property type="entry name" value="E3 UBIQUITIN-PROTEIN LIGASE RNF216"/>
    <property type="match status" value="1"/>
</dbReference>
<name>A0A8J0SY29_XENTR</name>
<dbReference type="Gene3D" id="1.20.120.1750">
    <property type="match status" value="1"/>
</dbReference>
<gene>
    <name evidence="11 12" type="primary">rnf216</name>
    <name evidence="11" type="synonym">2810055g22rik</name>
    <name evidence="11" type="synonym">triad3</name>
    <name evidence="11" type="synonym">u7i1</name>
    <name evidence="11" type="synonym">ubce7ip1</name>
    <name evidence="11" type="synonym">zin</name>
</gene>
<feature type="domain" description="RING-type" evidence="9">
    <location>
        <begin position="533"/>
        <end position="744"/>
    </location>
</feature>
<dbReference type="PROSITE" id="PS51873">
    <property type="entry name" value="TRIAD"/>
    <property type="match status" value="1"/>
</dbReference>
<keyword evidence="3" id="KW-0479">Metal-binding</keyword>
<keyword evidence="7" id="KW-0862">Zinc</keyword>
<dbReference type="RefSeq" id="XP_012825892.2">
    <property type="nucleotide sequence ID" value="XM_012970438.3"/>
</dbReference>
<evidence type="ECO:0000256" key="8">
    <source>
        <dbReference type="SAM" id="MobiDB-lite"/>
    </source>
</evidence>
<evidence type="ECO:0000256" key="7">
    <source>
        <dbReference type="ARBA" id="ARBA00022833"/>
    </source>
</evidence>
<keyword evidence="6" id="KW-0833">Ubl conjugation pathway</keyword>
<dbReference type="InterPro" id="IPR047546">
    <property type="entry name" value="Rcat_RBR_RNF216"/>
</dbReference>
<dbReference type="Pfam" id="PF26112">
    <property type="entry name" value="UBA_RNF216"/>
    <property type="match status" value="1"/>
</dbReference>
<evidence type="ECO:0000256" key="6">
    <source>
        <dbReference type="ARBA" id="ARBA00022786"/>
    </source>
</evidence>
<feature type="compositionally biased region" description="Basic and acidic residues" evidence="8">
    <location>
        <begin position="16"/>
        <end position="26"/>
    </location>
</feature>
<evidence type="ECO:0000256" key="5">
    <source>
        <dbReference type="ARBA" id="ARBA00022771"/>
    </source>
</evidence>
<dbReference type="GeneID" id="549588"/>
<dbReference type="OMA" id="WINHRDE"/>
<dbReference type="Proteomes" id="UP000008143">
    <property type="component" value="Chromosome 9"/>
</dbReference>
<keyword evidence="4" id="KW-0677">Repeat</keyword>
<dbReference type="CTD" id="54476"/>
<dbReference type="Pfam" id="PF26191">
    <property type="entry name" value="RING-HC_RBR_RNF216"/>
    <property type="match status" value="1"/>
</dbReference>
<dbReference type="InterPro" id="IPR051628">
    <property type="entry name" value="LUBAC_E3_Ligases"/>
</dbReference>
<dbReference type="AlphaFoldDB" id="A0A8J0SY29"/>